<feature type="compositionally biased region" description="Polar residues" evidence="1">
    <location>
        <begin position="471"/>
        <end position="482"/>
    </location>
</feature>
<dbReference type="GO" id="GO:0015074">
    <property type="term" value="P:DNA integration"/>
    <property type="evidence" value="ECO:0007669"/>
    <property type="project" value="InterPro"/>
</dbReference>
<dbReference type="PANTHER" id="PTHR35004">
    <property type="entry name" value="TRANSPOSASE RV3428C-RELATED"/>
    <property type="match status" value="1"/>
</dbReference>
<dbReference type="PROSITE" id="PS50994">
    <property type="entry name" value="INTEGRASE"/>
    <property type="match status" value="1"/>
</dbReference>
<gene>
    <name evidence="3" type="ORF">Kpho01_48090</name>
</gene>
<sequence length="529" mass="59346">MPTDRPRPEPPADLTTLRAASVRRLLHLKDIGTLTGDHIKTVADTYDVDRRTVQRWIANALANNGTYTPAGRLRFTLTPAMHDAVARWHGNATAAYRELKAEAKPDDAPLPSRATFHRAVNRELTPGRRAGLRGGERARRRYSIHGTRPRTWRNDTWETDHMQADVKVDIDGNLRKPWITWFVDCATSAICGMAVTPQYPTRESILVALRDALLRDDRHGPFGGLPTYIRVDGGKDFLSTTVGNALGAFAVEMTPLPPYHPELKGTVEAVNGAIQTTLLPSMPGHTKRPRLINGKHADDENSHLTFQEFVAAVRTWVSWWNHENTIDSLNGRTPAQAWADDLTPIYDVNTEDLHTFTLERHGTPLTINNDGVRWRKRRYIADWMEGLVGTKVHLRHLLHHDHTVELYDIDTGKHLGSATLSDQAGPHLIRAIQRTRRREADRLRAQLKSVEKNRITRYAAASTPAPPLQLGATTHQEAQQQLRDLDTAHTTDTDHDPADFITPPQLTGPWTSPLDPPATEKNTPAKEQP</sequence>
<accession>A0A9W6PKZ2</accession>
<name>A0A9W6PKZ2_9ACTN</name>
<dbReference type="InterPro" id="IPR015378">
    <property type="entry name" value="Transposase-like_Mu_C"/>
</dbReference>
<feature type="region of interest" description="Disordered" evidence="1">
    <location>
        <begin position="459"/>
        <end position="529"/>
    </location>
</feature>
<dbReference type="InterPro" id="IPR012337">
    <property type="entry name" value="RNaseH-like_sf"/>
</dbReference>
<dbReference type="GO" id="GO:0003676">
    <property type="term" value="F:nucleic acid binding"/>
    <property type="evidence" value="ECO:0007669"/>
    <property type="project" value="InterPro"/>
</dbReference>
<dbReference type="Proteomes" id="UP001165143">
    <property type="component" value="Unassembled WGS sequence"/>
</dbReference>
<protein>
    <recommendedName>
        <fullName evidence="2">Integrase catalytic domain-containing protein</fullName>
    </recommendedName>
</protein>
<evidence type="ECO:0000256" key="1">
    <source>
        <dbReference type="SAM" id="MobiDB-lite"/>
    </source>
</evidence>
<proteinExistence type="predicted"/>
<dbReference type="SUPFAM" id="SSF53098">
    <property type="entry name" value="Ribonuclease H-like"/>
    <property type="match status" value="1"/>
</dbReference>
<feature type="domain" description="Integrase catalytic" evidence="2">
    <location>
        <begin position="145"/>
        <end position="342"/>
    </location>
</feature>
<dbReference type="AlphaFoldDB" id="A0A9W6PKZ2"/>
<dbReference type="Gene3D" id="3.30.420.10">
    <property type="entry name" value="Ribonuclease H-like superfamily/Ribonuclease H"/>
    <property type="match status" value="1"/>
</dbReference>
<organism evidence="3 4">
    <name type="scientific">Kitasatospora phosalacinea</name>
    <dbReference type="NCBI Taxonomy" id="2065"/>
    <lineage>
        <taxon>Bacteria</taxon>
        <taxon>Bacillati</taxon>
        <taxon>Actinomycetota</taxon>
        <taxon>Actinomycetes</taxon>
        <taxon>Kitasatosporales</taxon>
        <taxon>Streptomycetaceae</taxon>
        <taxon>Kitasatospora</taxon>
    </lineage>
</organism>
<dbReference type="InterPro" id="IPR036397">
    <property type="entry name" value="RNaseH_sf"/>
</dbReference>
<reference evidence="3" key="1">
    <citation type="submission" date="2023-02" db="EMBL/GenBank/DDBJ databases">
        <title>Kitasatospora phosalacinea NBRC 14362.</title>
        <authorList>
            <person name="Ichikawa N."/>
            <person name="Sato H."/>
            <person name="Tonouchi N."/>
        </authorList>
    </citation>
    <scope>NUCLEOTIDE SEQUENCE</scope>
    <source>
        <strain evidence="3">NBRC 14362</strain>
    </source>
</reference>
<comment type="caution">
    <text evidence="3">The sequence shown here is derived from an EMBL/GenBank/DDBJ whole genome shotgun (WGS) entry which is preliminary data.</text>
</comment>
<feature type="compositionally biased region" description="Basic and acidic residues" evidence="1">
    <location>
        <begin position="483"/>
        <end position="498"/>
    </location>
</feature>
<evidence type="ECO:0000313" key="4">
    <source>
        <dbReference type="Proteomes" id="UP001165143"/>
    </source>
</evidence>
<dbReference type="RefSeq" id="WP_051778740.1">
    <property type="nucleotide sequence ID" value="NZ_BSRX01000031.1"/>
</dbReference>
<dbReference type="OrthoDB" id="4516419at2"/>
<dbReference type="InterPro" id="IPR001584">
    <property type="entry name" value="Integrase_cat-core"/>
</dbReference>
<evidence type="ECO:0000259" key="2">
    <source>
        <dbReference type="PROSITE" id="PS50994"/>
    </source>
</evidence>
<dbReference type="PANTHER" id="PTHR35004:SF6">
    <property type="entry name" value="TRANSPOSASE"/>
    <property type="match status" value="1"/>
</dbReference>
<dbReference type="EMBL" id="BSRX01000031">
    <property type="protein sequence ID" value="GLW56798.1"/>
    <property type="molecule type" value="Genomic_DNA"/>
</dbReference>
<dbReference type="Pfam" id="PF09299">
    <property type="entry name" value="Mu-transpos_C"/>
    <property type="match status" value="1"/>
</dbReference>
<evidence type="ECO:0000313" key="3">
    <source>
        <dbReference type="EMBL" id="GLW56798.1"/>
    </source>
</evidence>